<evidence type="ECO:0000256" key="2">
    <source>
        <dbReference type="ARBA" id="ARBA00022741"/>
    </source>
</evidence>
<keyword evidence="3" id="KW-0067">ATP-binding</keyword>
<keyword evidence="4" id="KW-0648">Protein biosynthesis</keyword>
<name>M5BRC8_THACB</name>
<protein>
    <submittedName>
        <fullName evidence="7">Isoleucyl-tRNA synthetase</fullName>
        <ecNumber evidence="7">6.1.1.5</ecNumber>
    </submittedName>
</protein>
<dbReference type="EC" id="6.1.1.5" evidence="7"/>
<organism evidence="7 8">
    <name type="scientific">Thanatephorus cucumeris (strain AG1-IB / isolate 7/3/14)</name>
    <name type="common">Lettuce bottom rot fungus</name>
    <name type="synonym">Rhizoctonia solani</name>
    <dbReference type="NCBI Taxonomy" id="1108050"/>
    <lineage>
        <taxon>Eukaryota</taxon>
        <taxon>Fungi</taxon>
        <taxon>Dikarya</taxon>
        <taxon>Basidiomycota</taxon>
        <taxon>Agaricomycotina</taxon>
        <taxon>Agaricomycetes</taxon>
        <taxon>Cantharellales</taxon>
        <taxon>Ceratobasidiaceae</taxon>
        <taxon>Rhizoctonia</taxon>
        <taxon>Rhizoctonia solani AG-1</taxon>
    </lineage>
</organism>
<dbReference type="PANTHER" id="PTHR42780">
    <property type="entry name" value="SOLEUCYL-TRNA SYNTHETASE"/>
    <property type="match status" value="1"/>
</dbReference>
<keyword evidence="1 7" id="KW-0436">Ligase</keyword>
<dbReference type="InterPro" id="IPR009080">
    <property type="entry name" value="tRNAsynth_Ia_anticodon-bd"/>
</dbReference>
<dbReference type="InterPro" id="IPR013155">
    <property type="entry name" value="M/V/L/I-tRNA-synth_anticd-bd"/>
</dbReference>
<feature type="domain" description="Methionyl/Valyl/Leucyl/Isoleucyl-tRNA synthetase anticodon-binding" evidence="6">
    <location>
        <begin position="4"/>
        <end position="71"/>
    </location>
</feature>
<evidence type="ECO:0000256" key="3">
    <source>
        <dbReference type="ARBA" id="ARBA00022840"/>
    </source>
</evidence>
<dbReference type="Pfam" id="PF08264">
    <property type="entry name" value="Anticodon_1"/>
    <property type="match status" value="1"/>
</dbReference>
<accession>M5BRC8</accession>
<evidence type="ECO:0000313" key="7">
    <source>
        <dbReference type="EMBL" id="CCO29769.1"/>
    </source>
</evidence>
<evidence type="ECO:0000313" key="8">
    <source>
        <dbReference type="Proteomes" id="UP000012065"/>
    </source>
</evidence>
<dbReference type="EMBL" id="CAOJ01005416">
    <property type="protein sequence ID" value="CCO29769.1"/>
    <property type="molecule type" value="Genomic_DNA"/>
</dbReference>
<dbReference type="Proteomes" id="UP000012065">
    <property type="component" value="Unassembled WGS sequence"/>
</dbReference>
<dbReference type="PANTHER" id="PTHR42780:SF1">
    <property type="entry name" value="ISOLEUCINE--TRNA LIGASE, CYTOPLASMIC"/>
    <property type="match status" value="1"/>
</dbReference>
<comment type="caution">
    <text evidence="7">The sequence shown here is derived from an EMBL/GenBank/DDBJ whole genome shotgun (WGS) entry which is preliminary data.</text>
</comment>
<keyword evidence="2" id="KW-0547">Nucleotide-binding</keyword>
<dbReference type="GO" id="GO:0004822">
    <property type="term" value="F:isoleucine-tRNA ligase activity"/>
    <property type="evidence" value="ECO:0007669"/>
    <property type="project" value="UniProtKB-EC"/>
</dbReference>
<dbReference type="GO" id="GO:0006428">
    <property type="term" value="P:isoleucyl-tRNA aminoacylation"/>
    <property type="evidence" value="ECO:0007669"/>
    <property type="project" value="TreeGrafter"/>
</dbReference>
<reference evidence="7 8" key="1">
    <citation type="journal article" date="2013" name="J. Biotechnol.">
        <title>Establishment and interpretation of the genome sequence of the phytopathogenic fungus Rhizoctonia solani AG1-IB isolate 7/3/14.</title>
        <authorList>
            <person name="Wibberg D.W."/>
            <person name="Jelonek L.J."/>
            <person name="Rupp O.R."/>
            <person name="Hennig M.H."/>
            <person name="Eikmeyer F.E."/>
            <person name="Goesmann A.G."/>
            <person name="Hartmann A.H."/>
            <person name="Borriss R.B."/>
            <person name="Grosch R.G."/>
            <person name="Puehler A.P."/>
            <person name="Schlueter A.S."/>
        </authorList>
    </citation>
    <scope>NUCLEOTIDE SEQUENCE [LARGE SCALE GENOMIC DNA]</scope>
    <source>
        <strain evidence="8">AG1-IB / isolate 7/3/14</strain>
    </source>
</reference>
<dbReference type="Gene3D" id="1.10.730.10">
    <property type="entry name" value="Isoleucyl-tRNA Synthetase, Domain 1"/>
    <property type="match status" value="1"/>
</dbReference>
<sequence>MASYTPFITENIYQGLRGFIPKSADIEDDRSIHFVPFPDVKEEYFDSVIERQVKRMQSVIELTRTLRERHSRALKVRIYLPKS</sequence>
<evidence type="ECO:0000256" key="1">
    <source>
        <dbReference type="ARBA" id="ARBA00022598"/>
    </source>
</evidence>
<proteinExistence type="predicted"/>
<dbReference type="GO" id="GO:0005524">
    <property type="term" value="F:ATP binding"/>
    <property type="evidence" value="ECO:0007669"/>
    <property type="project" value="UniProtKB-KW"/>
</dbReference>
<evidence type="ECO:0000256" key="5">
    <source>
        <dbReference type="ARBA" id="ARBA00023146"/>
    </source>
</evidence>
<gene>
    <name evidence="7" type="ORF">BN14_03789</name>
</gene>
<keyword evidence="5 7" id="KW-0030">Aminoacyl-tRNA synthetase</keyword>
<dbReference type="SUPFAM" id="SSF47323">
    <property type="entry name" value="Anticodon-binding domain of a subclass of class I aminoacyl-tRNA synthetases"/>
    <property type="match status" value="1"/>
</dbReference>
<evidence type="ECO:0000259" key="6">
    <source>
        <dbReference type="Pfam" id="PF08264"/>
    </source>
</evidence>
<evidence type="ECO:0000256" key="4">
    <source>
        <dbReference type="ARBA" id="ARBA00022917"/>
    </source>
</evidence>
<dbReference type="AlphaFoldDB" id="M5BRC8"/>
<dbReference type="InterPro" id="IPR023586">
    <property type="entry name" value="Ile-tRNA-ligase_type2"/>
</dbReference>
<dbReference type="HOGENOM" id="CLU_2544179_0_0_1"/>